<protein>
    <submittedName>
        <fullName evidence="6">Coiled-coil domain-containing protein 37-like</fullName>
    </submittedName>
</protein>
<evidence type="ECO:0000256" key="3">
    <source>
        <dbReference type="SAM" id="MobiDB-lite"/>
    </source>
</evidence>
<dbReference type="InterPro" id="IPR051147">
    <property type="entry name" value="CFAP_domain-containing"/>
</dbReference>
<dbReference type="KEGG" id="dqu:106752268"/>
<dbReference type="AlphaFoldDB" id="A0A6P3YHD5"/>
<accession>A0A6P3YHD5</accession>
<keyword evidence="1 2" id="KW-0175">Coiled coil</keyword>
<gene>
    <name evidence="6" type="primary">LOC106752268</name>
</gene>
<feature type="region of interest" description="Disordered" evidence="3">
    <location>
        <begin position="86"/>
        <end position="110"/>
    </location>
</feature>
<feature type="compositionally biased region" description="Polar residues" evidence="3">
    <location>
        <begin position="16"/>
        <end position="29"/>
    </location>
</feature>
<organism evidence="5 6">
    <name type="scientific">Dinoponera quadriceps</name>
    <name type="common">South American ant</name>
    <dbReference type="NCBI Taxonomy" id="609295"/>
    <lineage>
        <taxon>Eukaryota</taxon>
        <taxon>Metazoa</taxon>
        <taxon>Ecdysozoa</taxon>
        <taxon>Arthropoda</taxon>
        <taxon>Hexapoda</taxon>
        <taxon>Insecta</taxon>
        <taxon>Pterygota</taxon>
        <taxon>Neoptera</taxon>
        <taxon>Endopterygota</taxon>
        <taxon>Hymenoptera</taxon>
        <taxon>Apocrita</taxon>
        <taxon>Aculeata</taxon>
        <taxon>Formicoidea</taxon>
        <taxon>Formicidae</taxon>
        <taxon>Ponerinae</taxon>
        <taxon>Ponerini</taxon>
        <taxon>Dinoponera</taxon>
    </lineage>
</organism>
<dbReference type="InterPro" id="IPR025252">
    <property type="entry name" value="DUF4200"/>
</dbReference>
<feature type="domain" description="DUF4200" evidence="4">
    <location>
        <begin position="150"/>
        <end position="263"/>
    </location>
</feature>
<dbReference type="GO" id="GO:0005856">
    <property type="term" value="C:cytoskeleton"/>
    <property type="evidence" value="ECO:0007669"/>
    <property type="project" value="UniProtKB-ARBA"/>
</dbReference>
<evidence type="ECO:0000313" key="5">
    <source>
        <dbReference type="Proteomes" id="UP000515204"/>
    </source>
</evidence>
<feature type="coiled-coil region" evidence="2">
    <location>
        <begin position="372"/>
        <end position="406"/>
    </location>
</feature>
<dbReference type="OrthoDB" id="10264063at2759"/>
<dbReference type="Proteomes" id="UP000515204">
    <property type="component" value="Unplaced"/>
</dbReference>
<reference evidence="6" key="1">
    <citation type="submission" date="2025-08" db="UniProtKB">
        <authorList>
            <consortium name="RefSeq"/>
        </authorList>
    </citation>
    <scope>IDENTIFICATION</scope>
</reference>
<dbReference type="GeneID" id="106752268"/>
<dbReference type="RefSeq" id="XP_014489324.1">
    <property type="nucleotide sequence ID" value="XM_014633838.1"/>
</dbReference>
<evidence type="ECO:0000259" key="4">
    <source>
        <dbReference type="Pfam" id="PF13863"/>
    </source>
</evidence>
<proteinExistence type="predicted"/>
<evidence type="ECO:0000256" key="2">
    <source>
        <dbReference type="SAM" id="Coils"/>
    </source>
</evidence>
<dbReference type="Pfam" id="PF13863">
    <property type="entry name" value="DUF4200"/>
    <property type="match status" value="1"/>
</dbReference>
<evidence type="ECO:0000256" key="1">
    <source>
        <dbReference type="ARBA" id="ARBA00023054"/>
    </source>
</evidence>
<dbReference type="PANTHER" id="PTHR21683:SF3">
    <property type="entry name" value="CILIA AND FLAGELLA ASSOCIATED PROTEIN 100"/>
    <property type="match status" value="1"/>
</dbReference>
<evidence type="ECO:0000313" key="6">
    <source>
        <dbReference type="RefSeq" id="XP_014489324.1"/>
    </source>
</evidence>
<dbReference type="PANTHER" id="PTHR21683">
    <property type="entry name" value="COILED-COIL DOMAIN-CONTAINING PROTEIN 42 LIKE-2-LIKE-RELATED"/>
    <property type="match status" value="1"/>
</dbReference>
<keyword evidence="5" id="KW-1185">Reference proteome</keyword>
<sequence length="590" mass="68708">MTHFSQKRRIDEKIRQSQGASTGSAFNNDTLHRKNFPRTRQNREGLAGGRNLTKKQSPFNFPSCSQTLAYLQWWEVRKKRTISGRNKVSQKSWPGVETAQKPHVKSEMTKERIDPHKVIAMTDVHPEYFTELSGRPVKEKFSLEQYILDIREVLRTRLLIGRERDDCIRIDQQFEQESNRLQKIQNRHQRYVNSFEEFLSKDHKKSMNILERAELEAKQTAQISVRRNELAKQYGQIRLDIYFWEENWRMVKMCQLFLYRLSPIAWRIKHDWLHRLETGSLISVNAGDLFGRYGTPDDDASLEDLIELFEQDIAEAGPAELYFEDPFELIQVFRTMETQNLNALIHLESLAGPMADVTTTIAVTEARIKQEVGEISSTIDDLKGRIAEAENRAASLEKYADQLLRGVFRDLVCSEEVLHLRVFVEDAYETCVGPNDANLDSFSMMKWVERTHEELNLQLDNLPRRIVRACEKEGFRQEMKATKEAEDAARKFELMHQLLSMLKRIMQPPKAKKRPLIRRSAPIVTKAKLSLPPAEPTVQEMRHLAFFTDFCKCDNSQTHRSKLPYDFDPTFQSKALDGRVEPTTLVDNDN</sequence>
<name>A0A6P3YHD5_DINQU</name>
<feature type="region of interest" description="Disordered" evidence="3">
    <location>
        <begin position="1"/>
        <end position="58"/>
    </location>
</feature>